<comment type="caution">
    <text evidence="1">The sequence shown here is derived from an EMBL/GenBank/DDBJ whole genome shotgun (WGS) entry which is preliminary data.</text>
</comment>
<evidence type="ECO:0008006" key="3">
    <source>
        <dbReference type="Google" id="ProtNLM"/>
    </source>
</evidence>
<organism evidence="1 2">
    <name type="scientific">Prorocentrum cordatum</name>
    <dbReference type="NCBI Taxonomy" id="2364126"/>
    <lineage>
        <taxon>Eukaryota</taxon>
        <taxon>Sar</taxon>
        <taxon>Alveolata</taxon>
        <taxon>Dinophyceae</taxon>
        <taxon>Prorocentrales</taxon>
        <taxon>Prorocentraceae</taxon>
        <taxon>Prorocentrum</taxon>
    </lineage>
</organism>
<protein>
    <recommendedName>
        <fullName evidence="3">Sterol 3-beta-glucosyltransferase</fullName>
    </recommendedName>
</protein>
<dbReference type="Proteomes" id="UP001189429">
    <property type="component" value="Unassembled WGS sequence"/>
</dbReference>
<reference evidence="1" key="1">
    <citation type="submission" date="2023-10" db="EMBL/GenBank/DDBJ databases">
        <authorList>
            <person name="Chen Y."/>
            <person name="Shah S."/>
            <person name="Dougan E. K."/>
            <person name="Thang M."/>
            <person name="Chan C."/>
        </authorList>
    </citation>
    <scope>NUCLEOTIDE SEQUENCE [LARGE SCALE GENOMIC DNA]</scope>
</reference>
<proteinExistence type="predicted"/>
<dbReference type="PANTHER" id="PTHR48050:SF13">
    <property type="entry name" value="STEROL 3-BETA-GLUCOSYLTRANSFERASE UGT80A2"/>
    <property type="match status" value="1"/>
</dbReference>
<evidence type="ECO:0000313" key="2">
    <source>
        <dbReference type="Proteomes" id="UP001189429"/>
    </source>
</evidence>
<dbReference type="EMBL" id="CAUYUJ010001614">
    <property type="protein sequence ID" value="CAK0796750.1"/>
    <property type="molecule type" value="Genomic_DNA"/>
</dbReference>
<evidence type="ECO:0000313" key="1">
    <source>
        <dbReference type="EMBL" id="CAK0796750.1"/>
    </source>
</evidence>
<accession>A0ABN9PU67</accession>
<gene>
    <name evidence="1" type="ORF">PCOR1329_LOCUS6039</name>
</gene>
<dbReference type="SUPFAM" id="SSF53756">
    <property type="entry name" value="UDP-Glycosyltransferase/glycogen phosphorylase"/>
    <property type="match status" value="1"/>
</dbReference>
<dbReference type="Gene3D" id="3.40.50.2000">
    <property type="entry name" value="Glycogen Phosphorylase B"/>
    <property type="match status" value="2"/>
</dbReference>
<dbReference type="InterPro" id="IPR050426">
    <property type="entry name" value="Glycosyltransferase_28"/>
</dbReference>
<keyword evidence="2" id="KW-1185">Reference proteome</keyword>
<dbReference type="PANTHER" id="PTHR48050">
    <property type="entry name" value="STEROL 3-BETA-GLUCOSYLTRANSFERASE"/>
    <property type="match status" value="1"/>
</dbReference>
<sequence>MLITRGTRGDVQPFVALARGLVLHHGCEVTIVTEVCWKQFVKDARRTLPPGSVLRFLPIGGDTTRKLQDGITQLFLRNGQDWDALQALMFSRSEVEFFPSEGCIHHWARVERPDFIVFGFTLVHVAMIISESLQIPIVGFIFQWTQEIEPRANPDTLVDEIVGPMRLALNASAFNSVLRQVMERIPSRTTPTLNALRTTRGLAPCPGDISASSYQDRELRHQQIPRIVPVCPAVLGGQAHAREMAGLTLTDFVFLRQETDGLDSEVDQFIGAAREKGRKIVVVTFSSMPVGEQGVLRLAAHVCRCCVPPPEGLERHRRPAVIALVGGQEHDPAAEGLLEECRGLEAEGRLLRLSRAVSFGSLFPRVDAAVLHGGLGVTSEALRAGIPVITSGILLMDQRYWAARISELGCGPRGVPFAQLLRSGSPREDGQPRSLVVELLEKALAPASEGSWSAKAAELKQKLGDSDGVEENARAVFEAGAVRPQQVTRAYMQRCRCVRTWTRQVSCGVSCVVGCFMRWLLCSQVPACLRLPLSCARRCICRPLRRLCFRCFSLLYSRASGAVDPLLPSDSFVNQQGDDFDSRLNSFANP</sequence>
<name>A0ABN9PU67_9DINO</name>